<protein>
    <submittedName>
        <fullName evidence="1">Uncharacterized protein</fullName>
    </submittedName>
</protein>
<evidence type="ECO:0000313" key="1">
    <source>
        <dbReference type="EMBL" id="QID17896.1"/>
    </source>
</evidence>
<dbReference type="KEGG" id="azq:G3580_09740"/>
<reference evidence="1 2" key="1">
    <citation type="submission" date="2020-02" db="EMBL/GenBank/DDBJ databases">
        <title>Nitrogenibacter mangrovi gen. nov., sp. nov. isolated from mangrove sediment, a denitrifying betaproteobacterium.</title>
        <authorList>
            <person name="Liao H."/>
            <person name="Tian Y."/>
        </authorList>
    </citation>
    <scope>NUCLEOTIDE SEQUENCE [LARGE SCALE GENOMIC DNA]</scope>
    <source>
        <strain evidence="1 2">M9-3-2</strain>
    </source>
</reference>
<name>A0A6C1B2N1_9RHOO</name>
<evidence type="ECO:0000313" key="2">
    <source>
        <dbReference type="Proteomes" id="UP000501991"/>
    </source>
</evidence>
<proteinExistence type="predicted"/>
<organism evidence="1 2">
    <name type="scientific">Nitrogeniibacter mangrovi</name>
    <dbReference type="NCBI Taxonomy" id="2016596"/>
    <lineage>
        <taxon>Bacteria</taxon>
        <taxon>Pseudomonadati</taxon>
        <taxon>Pseudomonadota</taxon>
        <taxon>Betaproteobacteria</taxon>
        <taxon>Rhodocyclales</taxon>
        <taxon>Zoogloeaceae</taxon>
        <taxon>Nitrogeniibacter</taxon>
    </lineage>
</organism>
<accession>A0A6C1B2N1</accession>
<dbReference type="RefSeq" id="WP_173765058.1">
    <property type="nucleotide sequence ID" value="NZ_CP048836.1"/>
</dbReference>
<sequence>MIASTEQRAGWLDIAAAPIWQGRQAKVCIHAVCLHDCTCHAISLNGRWVCSTDGSLSIFQTHESAEHFLELAHVSCYEDGEAAELAPECDAHMQCISFQQKSGLGPCRAACAESH</sequence>
<dbReference type="EMBL" id="CP048836">
    <property type="protein sequence ID" value="QID17896.1"/>
    <property type="molecule type" value="Genomic_DNA"/>
</dbReference>
<keyword evidence="2" id="KW-1185">Reference proteome</keyword>
<dbReference type="Proteomes" id="UP000501991">
    <property type="component" value="Chromosome"/>
</dbReference>
<dbReference type="AlphaFoldDB" id="A0A6C1B2N1"/>
<gene>
    <name evidence="1" type="ORF">G3580_09740</name>
</gene>